<dbReference type="GO" id="GO:0005886">
    <property type="term" value="C:plasma membrane"/>
    <property type="evidence" value="ECO:0007669"/>
    <property type="project" value="UniProtKB-SubCell"/>
</dbReference>
<gene>
    <name evidence="7" type="ORF">ED312_19770</name>
</gene>
<keyword evidence="2" id="KW-1003">Cell membrane</keyword>
<feature type="transmembrane region" description="Helical" evidence="6">
    <location>
        <begin position="271"/>
        <end position="293"/>
    </location>
</feature>
<evidence type="ECO:0000256" key="2">
    <source>
        <dbReference type="ARBA" id="ARBA00022475"/>
    </source>
</evidence>
<dbReference type="Pfam" id="PF03631">
    <property type="entry name" value="Virul_fac_BrkB"/>
    <property type="match status" value="1"/>
</dbReference>
<evidence type="ECO:0000256" key="3">
    <source>
        <dbReference type="ARBA" id="ARBA00022692"/>
    </source>
</evidence>
<feature type="transmembrane region" description="Helical" evidence="6">
    <location>
        <begin position="160"/>
        <end position="183"/>
    </location>
</feature>
<dbReference type="PANTHER" id="PTHR30213:SF0">
    <property type="entry name" value="UPF0761 MEMBRANE PROTEIN YIHY"/>
    <property type="match status" value="1"/>
</dbReference>
<dbReference type="Proteomes" id="UP000267469">
    <property type="component" value="Unassembled WGS sequence"/>
</dbReference>
<dbReference type="AlphaFoldDB" id="A0A3N0DRJ6"/>
<name>A0A3N0DRJ6_SINP1</name>
<feature type="transmembrane region" description="Helical" evidence="6">
    <location>
        <begin position="120"/>
        <end position="140"/>
    </location>
</feature>
<dbReference type="PIRSF" id="PIRSF035875">
    <property type="entry name" value="RNase_BN"/>
    <property type="match status" value="1"/>
</dbReference>
<evidence type="ECO:0000256" key="1">
    <source>
        <dbReference type="ARBA" id="ARBA00004651"/>
    </source>
</evidence>
<feature type="transmembrane region" description="Helical" evidence="6">
    <location>
        <begin position="57"/>
        <end position="80"/>
    </location>
</feature>
<evidence type="ECO:0000256" key="6">
    <source>
        <dbReference type="SAM" id="Phobius"/>
    </source>
</evidence>
<dbReference type="OrthoDB" id="977385at2"/>
<dbReference type="PANTHER" id="PTHR30213">
    <property type="entry name" value="INNER MEMBRANE PROTEIN YHJD"/>
    <property type="match status" value="1"/>
</dbReference>
<dbReference type="NCBIfam" id="TIGR00765">
    <property type="entry name" value="yihY_not_rbn"/>
    <property type="match status" value="1"/>
</dbReference>
<dbReference type="InterPro" id="IPR017039">
    <property type="entry name" value="Virul_fac_BrkB"/>
</dbReference>
<keyword evidence="4 6" id="KW-1133">Transmembrane helix</keyword>
<comment type="subcellular location">
    <subcellularLocation>
        <location evidence="1">Cell membrane</location>
        <topology evidence="1">Multi-pass membrane protein</topology>
    </subcellularLocation>
</comment>
<reference evidence="7 8" key="1">
    <citation type="submission" date="2018-10" db="EMBL/GenBank/DDBJ databases">
        <title>Sinomicrobium pectinilyticum sp. nov., a pectinase-producing bacterium isolated from alkaline and saline soil, and emended description of the genus Sinomicrobium.</title>
        <authorList>
            <person name="Cheng B."/>
            <person name="Li C."/>
            <person name="Lai Q."/>
            <person name="Du M."/>
            <person name="Shao Z."/>
            <person name="Xu P."/>
            <person name="Yang C."/>
        </authorList>
    </citation>
    <scope>NUCLEOTIDE SEQUENCE [LARGE SCALE GENOMIC DNA]</scope>
    <source>
        <strain evidence="7 8">5DNS001</strain>
    </source>
</reference>
<comment type="caution">
    <text evidence="7">The sequence shown here is derived from an EMBL/GenBank/DDBJ whole genome shotgun (WGS) entry which is preliminary data.</text>
</comment>
<evidence type="ECO:0000256" key="4">
    <source>
        <dbReference type="ARBA" id="ARBA00022989"/>
    </source>
</evidence>
<sequence length="306" mass="34847">MSIEIEEKLSKIPVINLLVAFFKRIKLKAFEGLSVYDLLEMYVFGIVKGALTYRASAISFSFFMAIFPFLLFVLNLIPYVPIQDFQAQFLHFIDGLLPPETASYFNPIFSDIAGKKRGSLLSSVFVLSVFLMTNGINAVFGGFENSYHVKISRNVVRQYFIALGVAVIMALLLLLSVAAFVFFQTDVIDRLTERGYIENAELWIGIGKYLFFIFIAYLFTSILYYFGTIEGKHTRFFSPGALLTTVLFVLTSYFFGVYIENFSQYNELYGSIGALLILMLYIWLNSNILLLGFELNASLRSLKQKF</sequence>
<feature type="transmembrane region" description="Helical" evidence="6">
    <location>
        <begin position="203"/>
        <end position="227"/>
    </location>
</feature>
<evidence type="ECO:0000313" key="8">
    <source>
        <dbReference type="Proteomes" id="UP000267469"/>
    </source>
</evidence>
<dbReference type="RefSeq" id="WP_123217759.1">
    <property type="nucleotide sequence ID" value="NZ_RJTM01000137.1"/>
</dbReference>
<keyword evidence="3 6" id="KW-0812">Transmembrane</keyword>
<evidence type="ECO:0000313" key="7">
    <source>
        <dbReference type="EMBL" id="RNL78106.1"/>
    </source>
</evidence>
<proteinExistence type="predicted"/>
<accession>A0A3N0DRJ6</accession>
<keyword evidence="5 6" id="KW-0472">Membrane</keyword>
<dbReference type="EMBL" id="RJTM01000137">
    <property type="protein sequence ID" value="RNL78106.1"/>
    <property type="molecule type" value="Genomic_DNA"/>
</dbReference>
<evidence type="ECO:0000256" key="5">
    <source>
        <dbReference type="ARBA" id="ARBA00023136"/>
    </source>
</evidence>
<feature type="transmembrane region" description="Helical" evidence="6">
    <location>
        <begin position="239"/>
        <end position="259"/>
    </location>
</feature>
<protein>
    <submittedName>
        <fullName evidence="7">YihY/virulence factor BrkB family protein</fullName>
    </submittedName>
</protein>
<organism evidence="7 8">
    <name type="scientific">Sinomicrobium pectinilyticum</name>
    <dbReference type="NCBI Taxonomy" id="1084421"/>
    <lineage>
        <taxon>Bacteria</taxon>
        <taxon>Pseudomonadati</taxon>
        <taxon>Bacteroidota</taxon>
        <taxon>Flavobacteriia</taxon>
        <taxon>Flavobacteriales</taxon>
        <taxon>Flavobacteriaceae</taxon>
        <taxon>Sinomicrobium</taxon>
    </lineage>
</organism>
<keyword evidence="8" id="KW-1185">Reference proteome</keyword>